<feature type="transmembrane region" description="Helical" evidence="1">
    <location>
        <begin position="54"/>
        <end position="75"/>
    </location>
</feature>
<protein>
    <submittedName>
        <fullName evidence="2">Uncharacterized protein</fullName>
    </submittedName>
</protein>
<name>A0A3S5AGV5_9PLAT</name>
<keyword evidence="1" id="KW-0472">Membrane</keyword>
<dbReference type="Proteomes" id="UP000784294">
    <property type="component" value="Unassembled WGS sequence"/>
</dbReference>
<keyword evidence="1" id="KW-0812">Transmembrane</keyword>
<dbReference type="AlphaFoldDB" id="A0A3S5AGV5"/>
<sequence>MCLIRRQLCRSVTCLPSQKRHSFQESRLRGCRPSSSRRQCANHLLRPPLPIEDIFTLLGIFLFVHMFVATPAFFLH</sequence>
<keyword evidence="1" id="KW-1133">Transmembrane helix</keyword>
<evidence type="ECO:0000313" key="3">
    <source>
        <dbReference type="Proteomes" id="UP000784294"/>
    </source>
</evidence>
<gene>
    <name evidence="2" type="ORF">PXEA_LOCUS9573</name>
</gene>
<comment type="caution">
    <text evidence="2">The sequence shown here is derived from an EMBL/GenBank/DDBJ whole genome shotgun (WGS) entry which is preliminary data.</text>
</comment>
<evidence type="ECO:0000256" key="1">
    <source>
        <dbReference type="SAM" id="Phobius"/>
    </source>
</evidence>
<accession>A0A3S5AGV5</accession>
<reference evidence="2" key="1">
    <citation type="submission" date="2018-11" db="EMBL/GenBank/DDBJ databases">
        <authorList>
            <consortium name="Pathogen Informatics"/>
        </authorList>
    </citation>
    <scope>NUCLEOTIDE SEQUENCE</scope>
</reference>
<organism evidence="2 3">
    <name type="scientific">Protopolystoma xenopodis</name>
    <dbReference type="NCBI Taxonomy" id="117903"/>
    <lineage>
        <taxon>Eukaryota</taxon>
        <taxon>Metazoa</taxon>
        <taxon>Spiralia</taxon>
        <taxon>Lophotrochozoa</taxon>
        <taxon>Platyhelminthes</taxon>
        <taxon>Monogenea</taxon>
        <taxon>Polyopisthocotylea</taxon>
        <taxon>Polystomatidea</taxon>
        <taxon>Polystomatidae</taxon>
        <taxon>Protopolystoma</taxon>
    </lineage>
</organism>
<proteinExistence type="predicted"/>
<evidence type="ECO:0000313" key="2">
    <source>
        <dbReference type="EMBL" id="VEL16133.1"/>
    </source>
</evidence>
<dbReference type="EMBL" id="CAAALY010027260">
    <property type="protein sequence ID" value="VEL16133.1"/>
    <property type="molecule type" value="Genomic_DNA"/>
</dbReference>
<keyword evidence="3" id="KW-1185">Reference proteome</keyword>